<gene>
    <name evidence="2" type="ORF">SteCoe_13910</name>
</gene>
<keyword evidence="1" id="KW-0175">Coiled coil</keyword>
<proteinExistence type="predicted"/>
<name>A0A1R2C7C7_9CILI</name>
<organism evidence="2 3">
    <name type="scientific">Stentor coeruleus</name>
    <dbReference type="NCBI Taxonomy" id="5963"/>
    <lineage>
        <taxon>Eukaryota</taxon>
        <taxon>Sar</taxon>
        <taxon>Alveolata</taxon>
        <taxon>Ciliophora</taxon>
        <taxon>Postciliodesmatophora</taxon>
        <taxon>Heterotrichea</taxon>
        <taxon>Heterotrichida</taxon>
        <taxon>Stentoridae</taxon>
        <taxon>Stentor</taxon>
    </lineage>
</organism>
<evidence type="ECO:0000313" key="2">
    <source>
        <dbReference type="EMBL" id="OMJ84924.1"/>
    </source>
</evidence>
<keyword evidence="3" id="KW-1185">Reference proteome</keyword>
<comment type="caution">
    <text evidence="2">The sequence shown here is derived from an EMBL/GenBank/DDBJ whole genome shotgun (WGS) entry which is preliminary data.</text>
</comment>
<protein>
    <submittedName>
        <fullName evidence="2">Uncharacterized protein</fullName>
    </submittedName>
</protein>
<dbReference type="AlphaFoldDB" id="A0A1R2C7C7"/>
<evidence type="ECO:0000313" key="3">
    <source>
        <dbReference type="Proteomes" id="UP000187209"/>
    </source>
</evidence>
<dbReference type="EMBL" id="MPUH01000254">
    <property type="protein sequence ID" value="OMJ84924.1"/>
    <property type="molecule type" value="Genomic_DNA"/>
</dbReference>
<sequence length="264" mass="30680">MDDAQKFQSYKELFAKSYTENSALESEEVTEQELQILEELDSDEVFENIKDLVESLLQFKKSVRSSENNEVFDALKQYENAYKSLEDEFNVLDTENQSLKSSNSELQEKIENLEKSLSHLSQKYTELEKTLKDRDLELSRLQITSKSDLHISFRNNSKIPTLEELPEDTKYIDQDLIKPKGFTTPHKRITSFMSFNAPEPIPKRQTIKSVKFEYVTNTTKSIDRTINIKTNNRKLVTSNHTPKIINQIHSRSISDAQLSFKKPS</sequence>
<feature type="coiled-coil region" evidence="1">
    <location>
        <begin position="68"/>
        <end position="130"/>
    </location>
</feature>
<evidence type="ECO:0000256" key="1">
    <source>
        <dbReference type="SAM" id="Coils"/>
    </source>
</evidence>
<accession>A0A1R2C7C7</accession>
<dbReference type="Proteomes" id="UP000187209">
    <property type="component" value="Unassembled WGS sequence"/>
</dbReference>
<reference evidence="2 3" key="1">
    <citation type="submission" date="2016-11" db="EMBL/GenBank/DDBJ databases">
        <title>The macronuclear genome of Stentor coeruleus: a giant cell with tiny introns.</title>
        <authorList>
            <person name="Slabodnick M."/>
            <person name="Ruby J.G."/>
            <person name="Reiff S.B."/>
            <person name="Swart E.C."/>
            <person name="Gosai S."/>
            <person name="Prabakaran S."/>
            <person name="Witkowska E."/>
            <person name="Larue G.E."/>
            <person name="Fisher S."/>
            <person name="Freeman R.M."/>
            <person name="Gunawardena J."/>
            <person name="Chu W."/>
            <person name="Stover N.A."/>
            <person name="Gregory B.D."/>
            <person name="Nowacki M."/>
            <person name="Derisi J."/>
            <person name="Roy S.W."/>
            <person name="Marshall W.F."/>
            <person name="Sood P."/>
        </authorList>
    </citation>
    <scope>NUCLEOTIDE SEQUENCE [LARGE SCALE GENOMIC DNA]</scope>
    <source>
        <strain evidence="2">WM001</strain>
    </source>
</reference>